<evidence type="ECO:0000256" key="1">
    <source>
        <dbReference type="ARBA" id="ARBA00009437"/>
    </source>
</evidence>
<dbReference type="GO" id="GO:0000976">
    <property type="term" value="F:transcription cis-regulatory region binding"/>
    <property type="evidence" value="ECO:0007669"/>
    <property type="project" value="TreeGrafter"/>
</dbReference>
<comment type="similarity">
    <text evidence="1">Belongs to the LysR transcriptional regulatory family.</text>
</comment>
<dbReference type="PRINTS" id="PR00039">
    <property type="entry name" value="HTHLYSR"/>
</dbReference>
<name>A0A9W6SSH1_9ACTN</name>
<dbReference type="GO" id="GO:0003700">
    <property type="term" value="F:DNA-binding transcription factor activity"/>
    <property type="evidence" value="ECO:0007669"/>
    <property type="project" value="InterPro"/>
</dbReference>
<feature type="domain" description="HTH lysR-type" evidence="5">
    <location>
        <begin position="3"/>
        <end position="60"/>
    </location>
</feature>
<dbReference type="PANTHER" id="PTHR30126:SF39">
    <property type="entry name" value="HTH-TYPE TRANSCRIPTIONAL REGULATOR CYSL"/>
    <property type="match status" value="1"/>
</dbReference>
<protein>
    <submittedName>
        <fullName evidence="6">LysR family transcriptional regulator</fullName>
    </submittedName>
</protein>
<keyword evidence="4" id="KW-0804">Transcription</keyword>
<evidence type="ECO:0000259" key="5">
    <source>
        <dbReference type="PROSITE" id="PS50931"/>
    </source>
</evidence>
<evidence type="ECO:0000313" key="6">
    <source>
        <dbReference type="EMBL" id="GLZ81253.1"/>
    </source>
</evidence>
<accession>A0A9W6SSH1</accession>
<keyword evidence="2" id="KW-0805">Transcription regulation</keyword>
<dbReference type="EMBL" id="BSTX01000005">
    <property type="protein sequence ID" value="GLZ81253.1"/>
    <property type="molecule type" value="Genomic_DNA"/>
</dbReference>
<proteinExistence type="inferred from homology"/>
<sequence length="274" mass="28953">MSLPLDLLRTFLAVHRSGSATHAAGPLGLSQPAVTAQIKALETRIGRPLFTRGPRGMIPTPAADDLAARIAGPIDALEAVAEPGAPVVHIGGPAELMCERVLPALAPLVRDGLRVRAVFGLPDDLIARLTGGALDLAIATVRPRRIPAEPLFDEEFVLVGAPGHTAADIDTAPLIAYAENQPILRRYWRSVFDTRLNRPPAVVVPDLRGVLAATVAGAGITVLPRYLCLAELADGRLHALLEPAIPPLNTVFIAARPGRADPVRGHLRAAARSW</sequence>
<dbReference type="AlphaFoldDB" id="A0A9W6SSH1"/>
<dbReference type="Gene3D" id="3.40.190.10">
    <property type="entry name" value="Periplasmic binding protein-like II"/>
    <property type="match status" value="2"/>
</dbReference>
<dbReference type="PANTHER" id="PTHR30126">
    <property type="entry name" value="HTH-TYPE TRANSCRIPTIONAL REGULATOR"/>
    <property type="match status" value="1"/>
</dbReference>
<organism evidence="6 7">
    <name type="scientific">Actinorhabdospora filicis</name>
    <dbReference type="NCBI Taxonomy" id="1785913"/>
    <lineage>
        <taxon>Bacteria</taxon>
        <taxon>Bacillati</taxon>
        <taxon>Actinomycetota</taxon>
        <taxon>Actinomycetes</taxon>
        <taxon>Micromonosporales</taxon>
        <taxon>Micromonosporaceae</taxon>
        <taxon>Actinorhabdospora</taxon>
    </lineage>
</organism>
<keyword evidence="7" id="KW-1185">Reference proteome</keyword>
<dbReference type="PROSITE" id="PS50931">
    <property type="entry name" value="HTH_LYSR"/>
    <property type="match status" value="1"/>
</dbReference>
<dbReference type="Pfam" id="PF00126">
    <property type="entry name" value="HTH_1"/>
    <property type="match status" value="1"/>
</dbReference>
<evidence type="ECO:0000256" key="2">
    <source>
        <dbReference type="ARBA" id="ARBA00023015"/>
    </source>
</evidence>
<dbReference type="SUPFAM" id="SSF53850">
    <property type="entry name" value="Periplasmic binding protein-like II"/>
    <property type="match status" value="1"/>
</dbReference>
<gene>
    <name evidence="6" type="ORF">Afil01_60600</name>
</gene>
<comment type="caution">
    <text evidence="6">The sequence shown here is derived from an EMBL/GenBank/DDBJ whole genome shotgun (WGS) entry which is preliminary data.</text>
</comment>
<dbReference type="Pfam" id="PF03466">
    <property type="entry name" value="LysR_substrate"/>
    <property type="match status" value="1"/>
</dbReference>
<dbReference type="InterPro" id="IPR036388">
    <property type="entry name" value="WH-like_DNA-bd_sf"/>
</dbReference>
<keyword evidence="3" id="KW-0238">DNA-binding</keyword>
<dbReference type="SUPFAM" id="SSF46785">
    <property type="entry name" value="Winged helix' DNA-binding domain"/>
    <property type="match status" value="1"/>
</dbReference>
<evidence type="ECO:0000313" key="7">
    <source>
        <dbReference type="Proteomes" id="UP001165079"/>
    </source>
</evidence>
<dbReference type="Gene3D" id="1.10.10.10">
    <property type="entry name" value="Winged helix-like DNA-binding domain superfamily/Winged helix DNA-binding domain"/>
    <property type="match status" value="1"/>
</dbReference>
<dbReference type="InterPro" id="IPR005119">
    <property type="entry name" value="LysR_subst-bd"/>
</dbReference>
<dbReference type="InterPro" id="IPR036390">
    <property type="entry name" value="WH_DNA-bd_sf"/>
</dbReference>
<dbReference type="CDD" id="cd05466">
    <property type="entry name" value="PBP2_LTTR_substrate"/>
    <property type="match status" value="1"/>
</dbReference>
<dbReference type="RefSeq" id="WP_285666694.1">
    <property type="nucleotide sequence ID" value="NZ_BSTX01000005.1"/>
</dbReference>
<dbReference type="Proteomes" id="UP001165079">
    <property type="component" value="Unassembled WGS sequence"/>
</dbReference>
<evidence type="ECO:0000256" key="3">
    <source>
        <dbReference type="ARBA" id="ARBA00023125"/>
    </source>
</evidence>
<dbReference type="InterPro" id="IPR000847">
    <property type="entry name" value="LysR_HTH_N"/>
</dbReference>
<reference evidence="6" key="1">
    <citation type="submission" date="2023-03" db="EMBL/GenBank/DDBJ databases">
        <title>Actinorhabdospora filicis NBRC 111898.</title>
        <authorList>
            <person name="Ichikawa N."/>
            <person name="Sato H."/>
            <person name="Tonouchi N."/>
        </authorList>
    </citation>
    <scope>NUCLEOTIDE SEQUENCE</scope>
    <source>
        <strain evidence="6">NBRC 111898</strain>
    </source>
</reference>
<evidence type="ECO:0000256" key="4">
    <source>
        <dbReference type="ARBA" id="ARBA00023163"/>
    </source>
</evidence>